<keyword evidence="3" id="KW-0324">Glycolysis</keyword>
<keyword evidence="3" id="KW-0963">Cytoplasm</keyword>
<comment type="similarity">
    <text evidence="1 3">Belongs to the triosephosphate isomerase family.</text>
</comment>
<protein>
    <recommendedName>
        <fullName evidence="3">Triosephosphate isomerase</fullName>
        <ecNumber evidence="3">5.3.1.1</ecNumber>
    </recommendedName>
</protein>
<evidence type="ECO:0000256" key="3">
    <source>
        <dbReference type="RuleBase" id="RU363013"/>
    </source>
</evidence>
<comment type="caution">
    <text evidence="4">The sequence shown here is derived from an EMBL/GenBank/DDBJ whole genome shotgun (WGS) entry which is preliminary data.</text>
</comment>
<dbReference type="SUPFAM" id="SSF51351">
    <property type="entry name" value="Triosephosphate isomerase (TIM)"/>
    <property type="match status" value="1"/>
</dbReference>
<dbReference type="InterPro" id="IPR013785">
    <property type="entry name" value="Aldolase_TIM"/>
</dbReference>
<dbReference type="EMBL" id="MFZH01000006">
    <property type="protein sequence ID" value="OGK19731.1"/>
    <property type="molecule type" value="Genomic_DNA"/>
</dbReference>
<dbReference type="EC" id="5.3.1.1" evidence="3"/>
<sequence length="217" mass="24102">MKYVVANLKAHKSVDETMAWLHEFMAQDLEKFSNIVEIIIAPSFLALESTYKILKDLSISLCSQDLSSLSPGAYTGEVSAQALKSFVKYTLIGHSERRRVLKESDELLNQKVVQANSAGIIPIYFMNGENTDVPANVHHIVYEPAGAIGVGNEISIDHVIEIRKQADPENKYTFFYGGSVSPENAETYINNETIDGVIIGTEALDPIRFYKILCTII</sequence>
<comment type="catalytic activity">
    <reaction evidence="3">
        <text>D-glyceraldehyde 3-phosphate = dihydroxyacetone phosphate</text>
        <dbReference type="Rhea" id="RHEA:18585"/>
        <dbReference type="ChEBI" id="CHEBI:57642"/>
        <dbReference type="ChEBI" id="CHEBI:59776"/>
        <dbReference type="EC" id="5.3.1.1"/>
    </reaction>
</comment>
<dbReference type="GO" id="GO:0005829">
    <property type="term" value="C:cytosol"/>
    <property type="evidence" value="ECO:0007669"/>
    <property type="project" value="TreeGrafter"/>
</dbReference>
<name>A0A1F7GLD3_9BACT</name>
<keyword evidence="2 3" id="KW-0413">Isomerase</keyword>
<dbReference type="PROSITE" id="PS51440">
    <property type="entry name" value="TIM_2"/>
    <property type="match status" value="1"/>
</dbReference>
<comment type="subunit">
    <text evidence="3">Homodimer.</text>
</comment>
<proteinExistence type="inferred from homology"/>
<dbReference type="GO" id="GO:0019563">
    <property type="term" value="P:glycerol catabolic process"/>
    <property type="evidence" value="ECO:0007669"/>
    <property type="project" value="TreeGrafter"/>
</dbReference>
<dbReference type="Proteomes" id="UP000176850">
    <property type="component" value="Unassembled WGS sequence"/>
</dbReference>
<keyword evidence="3" id="KW-0312">Gluconeogenesis</keyword>
<reference evidence="4 5" key="1">
    <citation type="journal article" date="2016" name="Nat. Commun.">
        <title>Thousands of microbial genomes shed light on interconnected biogeochemical processes in an aquifer system.</title>
        <authorList>
            <person name="Anantharaman K."/>
            <person name="Brown C.T."/>
            <person name="Hug L.A."/>
            <person name="Sharon I."/>
            <person name="Castelle C.J."/>
            <person name="Probst A.J."/>
            <person name="Thomas B.C."/>
            <person name="Singh A."/>
            <person name="Wilkins M.J."/>
            <person name="Karaoz U."/>
            <person name="Brodie E.L."/>
            <person name="Williams K.H."/>
            <person name="Hubbard S.S."/>
            <person name="Banfield J.F."/>
        </authorList>
    </citation>
    <scope>NUCLEOTIDE SEQUENCE [LARGE SCALE GENOMIC DNA]</scope>
</reference>
<dbReference type="Gene3D" id="3.20.20.70">
    <property type="entry name" value="Aldolase class I"/>
    <property type="match status" value="2"/>
</dbReference>
<dbReference type="GO" id="GO:0006094">
    <property type="term" value="P:gluconeogenesis"/>
    <property type="evidence" value="ECO:0007669"/>
    <property type="project" value="UniProtKB-UniPathway"/>
</dbReference>
<dbReference type="GO" id="GO:0046166">
    <property type="term" value="P:glyceraldehyde-3-phosphate biosynthetic process"/>
    <property type="evidence" value="ECO:0007669"/>
    <property type="project" value="TreeGrafter"/>
</dbReference>
<evidence type="ECO:0000313" key="5">
    <source>
        <dbReference type="Proteomes" id="UP000176850"/>
    </source>
</evidence>
<comment type="pathway">
    <text evidence="3">Carbohydrate biosynthesis; gluconeogenesis.</text>
</comment>
<dbReference type="GO" id="GO:0004807">
    <property type="term" value="F:triose-phosphate isomerase activity"/>
    <property type="evidence" value="ECO:0007669"/>
    <property type="project" value="UniProtKB-EC"/>
</dbReference>
<organism evidence="4 5">
    <name type="scientific">Candidatus Roizmanbacteria bacterium RIFCSPHIGHO2_01_FULL_39_24</name>
    <dbReference type="NCBI Taxonomy" id="1802032"/>
    <lineage>
        <taxon>Bacteria</taxon>
        <taxon>Candidatus Roizmaniibacteriota</taxon>
    </lineage>
</organism>
<dbReference type="GO" id="GO:0006096">
    <property type="term" value="P:glycolytic process"/>
    <property type="evidence" value="ECO:0007669"/>
    <property type="project" value="UniProtKB-UniPathway"/>
</dbReference>
<dbReference type="UniPathway" id="UPA00109">
    <property type="reaction ID" value="UER00189"/>
</dbReference>
<dbReference type="PANTHER" id="PTHR21139:SF42">
    <property type="entry name" value="TRIOSEPHOSPHATE ISOMERASE"/>
    <property type="match status" value="1"/>
</dbReference>
<dbReference type="UniPathway" id="UPA00138"/>
<evidence type="ECO:0000313" key="4">
    <source>
        <dbReference type="EMBL" id="OGK19731.1"/>
    </source>
</evidence>
<dbReference type="CDD" id="cd00311">
    <property type="entry name" value="TIM"/>
    <property type="match status" value="1"/>
</dbReference>
<comment type="subcellular location">
    <subcellularLocation>
        <location evidence="3">Cytoplasm</location>
    </subcellularLocation>
</comment>
<dbReference type="Pfam" id="PF00121">
    <property type="entry name" value="TIM"/>
    <property type="match status" value="2"/>
</dbReference>
<gene>
    <name evidence="4" type="ORF">A2799_00960</name>
</gene>
<dbReference type="InterPro" id="IPR000652">
    <property type="entry name" value="Triosephosphate_isomerase"/>
</dbReference>
<evidence type="ECO:0000256" key="1">
    <source>
        <dbReference type="ARBA" id="ARBA00007422"/>
    </source>
</evidence>
<dbReference type="InterPro" id="IPR035990">
    <property type="entry name" value="TIM_sf"/>
</dbReference>
<dbReference type="AlphaFoldDB" id="A0A1F7GLD3"/>
<comment type="pathway">
    <text evidence="3">Carbohydrate degradation; glycolysis; D-glyceraldehyde 3-phosphate from glycerone phosphate: step 1/1.</text>
</comment>
<dbReference type="PANTHER" id="PTHR21139">
    <property type="entry name" value="TRIOSEPHOSPHATE ISOMERASE"/>
    <property type="match status" value="1"/>
</dbReference>
<evidence type="ECO:0000256" key="2">
    <source>
        <dbReference type="ARBA" id="ARBA00023235"/>
    </source>
</evidence>
<accession>A0A1F7GLD3</accession>